<feature type="compositionally biased region" description="Basic and acidic residues" evidence="1">
    <location>
        <begin position="52"/>
        <end position="62"/>
    </location>
</feature>
<comment type="caution">
    <text evidence="3">The sequence shown here is derived from an EMBL/GenBank/DDBJ whole genome shotgun (WGS) entry which is preliminary data.</text>
</comment>
<dbReference type="InterPro" id="IPR036869">
    <property type="entry name" value="J_dom_sf"/>
</dbReference>
<name>A0ABD3D8T4_9LAMI</name>
<feature type="domain" description="J" evidence="2">
    <location>
        <begin position="140"/>
        <end position="203"/>
    </location>
</feature>
<evidence type="ECO:0000256" key="1">
    <source>
        <dbReference type="SAM" id="MobiDB-lite"/>
    </source>
</evidence>
<evidence type="ECO:0000313" key="4">
    <source>
        <dbReference type="Proteomes" id="UP001632038"/>
    </source>
</evidence>
<feature type="region of interest" description="Disordered" evidence="1">
    <location>
        <begin position="41"/>
        <end position="67"/>
    </location>
</feature>
<dbReference type="PANTHER" id="PTHR45376:SF1">
    <property type="entry name" value="CHAPERONE DNAJ-DOMAIN SUPERFAMILY PROTEIN-RELATED"/>
    <property type="match status" value="1"/>
</dbReference>
<protein>
    <recommendedName>
        <fullName evidence="2">J domain-containing protein</fullName>
    </recommendedName>
</protein>
<dbReference type="PROSITE" id="PS50076">
    <property type="entry name" value="DNAJ_2"/>
    <property type="match status" value="1"/>
</dbReference>
<dbReference type="PRINTS" id="PR00625">
    <property type="entry name" value="JDOMAIN"/>
</dbReference>
<evidence type="ECO:0000259" key="2">
    <source>
        <dbReference type="PROSITE" id="PS50076"/>
    </source>
</evidence>
<dbReference type="EMBL" id="JAVIJP010000026">
    <property type="protein sequence ID" value="KAL3637315.1"/>
    <property type="molecule type" value="Genomic_DNA"/>
</dbReference>
<reference evidence="4" key="1">
    <citation type="journal article" date="2024" name="IScience">
        <title>Strigolactones Initiate the Formation of Haustorium-like Structures in Castilleja.</title>
        <authorList>
            <person name="Buerger M."/>
            <person name="Peterson D."/>
            <person name="Chory J."/>
        </authorList>
    </citation>
    <scope>NUCLEOTIDE SEQUENCE [LARGE SCALE GENOMIC DNA]</scope>
</reference>
<organism evidence="3 4">
    <name type="scientific">Castilleja foliolosa</name>
    <dbReference type="NCBI Taxonomy" id="1961234"/>
    <lineage>
        <taxon>Eukaryota</taxon>
        <taxon>Viridiplantae</taxon>
        <taxon>Streptophyta</taxon>
        <taxon>Embryophyta</taxon>
        <taxon>Tracheophyta</taxon>
        <taxon>Spermatophyta</taxon>
        <taxon>Magnoliopsida</taxon>
        <taxon>eudicotyledons</taxon>
        <taxon>Gunneridae</taxon>
        <taxon>Pentapetalae</taxon>
        <taxon>asterids</taxon>
        <taxon>lamiids</taxon>
        <taxon>Lamiales</taxon>
        <taxon>Orobanchaceae</taxon>
        <taxon>Pedicularideae</taxon>
        <taxon>Castillejinae</taxon>
        <taxon>Castilleja</taxon>
    </lineage>
</organism>
<dbReference type="AlphaFoldDB" id="A0ABD3D8T4"/>
<dbReference type="SUPFAM" id="SSF46565">
    <property type="entry name" value="Chaperone J-domain"/>
    <property type="match status" value="1"/>
</dbReference>
<dbReference type="SMART" id="SM00271">
    <property type="entry name" value="DnaJ"/>
    <property type="match status" value="1"/>
</dbReference>
<dbReference type="CDD" id="cd06257">
    <property type="entry name" value="DnaJ"/>
    <property type="match status" value="1"/>
</dbReference>
<dbReference type="Gene3D" id="1.10.287.110">
    <property type="entry name" value="DnaJ domain"/>
    <property type="match status" value="1"/>
</dbReference>
<gene>
    <name evidence="3" type="ORF">CASFOL_019614</name>
</gene>
<sequence length="203" mass="23423">MGFASPSRSSKGKWNGYNKRQRKQCLLRDVNGFTEHLFQTDTDEYDPSAGRESSRLRREDGSKKRKSKNRASKINFEFCGDEDDNAEFETIFRYAFGGGTRCFHWSFTMDDEPRFRNSSKGSKYRYDKEYDLKPFKNMCSDRLALGLRASGPLNIDDVKNAYRACALKWHPDRHEGSSKAVAEEKFKVCNAAYQSLCDKLAVQ</sequence>
<dbReference type="Proteomes" id="UP001632038">
    <property type="component" value="Unassembled WGS sequence"/>
</dbReference>
<dbReference type="InterPro" id="IPR001623">
    <property type="entry name" value="DnaJ_domain"/>
</dbReference>
<keyword evidence="4" id="KW-1185">Reference proteome</keyword>
<dbReference type="Pfam" id="PF00226">
    <property type="entry name" value="DnaJ"/>
    <property type="match status" value="1"/>
</dbReference>
<accession>A0ABD3D8T4</accession>
<proteinExistence type="predicted"/>
<evidence type="ECO:0000313" key="3">
    <source>
        <dbReference type="EMBL" id="KAL3637315.1"/>
    </source>
</evidence>
<dbReference type="PANTHER" id="PTHR45376">
    <property type="entry name" value="CHAPERONE DNAJ-DOMAIN SUPERFAMILY PROTEIN-RELATED"/>
    <property type="match status" value="1"/>
</dbReference>